<accession>A0A6J4QTZ3</accession>
<organism evidence="2">
    <name type="scientific">uncultured Rubrobacteraceae bacterium</name>
    <dbReference type="NCBI Taxonomy" id="349277"/>
    <lineage>
        <taxon>Bacteria</taxon>
        <taxon>Bacillati</taxon>
        <taxon>Actinomycetota</taxon>
        <taxon>Rubrobacteria</taxon>
        <taxon>Rubrobacterales</taxon>
        <taxon>Rubrobacteraceae</taxon>
        <taxon>environmental samples</taxon>
    </lineage>
</organism>
<feature type="non-terminal residue" evidence="2">
    <location>
        <position position="1"/>
    </location>
</feature>
<feature type="non-terminal residue" evidence="2">
    <location>
        <position position="37"/>
    </location>
</feature>
<dbReference type="EMBL" id="CADCVC010000230">
    <property type="protein sequence ID" value="CAA9453560.1"/>
    <property type="molecule type" value="Genomic_DNA"/>
</dbReference>
<reference evidence="2" key="1">
    <citation type="submission" date="2020-02" db="EMBL/GenBank/DDBJ databases">
        <authorList>
            <person name="Meier V. D."/>
        </authorList>
    </citation>
    <scope>NUCLEOTIDE SEQUENCE</scope>
    <source>
        <strain evidence="2">AVDCRST_MAG80</strain>
    </source>
</reference>
<evidence type="ECO:0000313" key="2">
    <source>
        <dbReference type="EMBL" id="CAA9453560.1"/>
    </source>
</evidence>
<feature type="region of interest" description="Disordered" evidence="1">
    <location>
        <begin position="1"/>
        <end position="37"/>
    </location>
</feature>
<name>A0A6J4QTZ3_9ACTN</name>
<proteinExistence type="predicted"/>
<protein>
    <submittedName>
        <fullName evidence="2">Uncharacterized protein</fullName>
    </submittedName>
</protein>
<dbReference type="AlphaFoldDB" id="A0A6J4QTZ3"/>
<gene>
    <name evidence="2" type="ORF">AVDCRST_MAG80-2574</name>
</gene>
<evidence type="ECO:0000256" key="1">
    <source>
        <dbReference type="SAM" id="MobiDB-lite"/>
    </source>
</evidence>
<sequence>CGGASRGASESSSTACGGPVRSVTGRPALGSVASLGS</sequence>
<feature type="compositionally biased region" description="Low complexity" evidence="1">
    <location>
        <begin position="1"/>
        <end position="15"/>
    </location>
</feature>